<name>A0A841HLS1_9GAMM</name>
<evidence type="ECO:0000256" key="6">
    <source>
        <dbReference type="ARBA" id="ARBA00022679"/>
    </source>
</evidence>
<dbReference type="RefSeq" id="WP_184331517.1">
    <property type="nucleotide sequence ID" value="NZ_JACHHZ010000002.1"/>
</dbReference>
<dbReference type="GO" id="GO:0004134">
    <property type="term" value="F:4-alpha-glucanotransferase activity"/>
    <property type="evidence" value="ECO:0007669"/>
    <property type="project" value="UniProtKB-EC"/>
</dbReference>
<comment type="caution">
    <text evidence="12">The sequence shown here is derived from an EMBL/GenBank/DDBJ whole genome shotgun (WGS) entry which is preliminary data.</text>
</comment>
<dbReference type="InterPro" id="IPR003385">
    <property type="entry name" value="Glyco_hydro_77"/>
</dbReference>
<dbReference type="InterPro" id="IPR048458">
    <property type="entry name" value="MalQ_N"/>
</dbReference>
<evidence type="ECO:0000259" key="11">
    <source>
        <dbReference type="Pfam" id="PF21226"/>
    </source>
</evidence>
<dbReference type="InterPro" id="IPR017853">
    <property type="entry name" value="GH"/>
</dbReference>
<evidence type="ECO:0000256" key="10">
    <source>
        <dbReference type="RuleBase" id="RU361207"/>
    </source>
</evidence>
<evidence type="ECO:0000313" key="12">
    <source>
        <dbReference type="EMBL" id="MBB6093309.1"/>
    </source>
</evidence>
<dbReference type="PANTHER" id="PTHR32438:SF5">
    <property type="entry name" value="4-ALPHA-GLUCANOTRANSFERASE DPE1, CHLOROPLASTIC_AMYLOPLASTIC"/>
    <property type="match status" value="1"/>
</dbReference>
<organism evidence="12 13">
    <name type="scientific">Povalibacter uvarum</name>
    <dbReference type="NCBI Taxonomy" id="732238"/>
    <lineage>
        <taxon>Bacteria</taxon>
        <taxon>Pseudomonadati</taxon>
        <taxon>Pseudomonadota</taxon>
        <taxon>Gammaproteobacteria</taxon>
        <taxon>Steroidobacterales</taxon>
        <taxon>Steroidobacteraceae</taxon>
        <taxon>Povalibacter</taxon>
    </lineage>
</organism>
<feature type="domain" description="MalQ N-terminal beta-sandwich" evidence="11">
    <location>
        <begin position="67"/>
        <end position="164"/>
    </location>
</feature>
<evidence type="ECO:0000256" key="8">
    <source>
        <dbReference type="ARBA" id="ARBA00031423"/>
    </source>
</evidence>
<reference evidence="12 13" key="1">
    <citation type="submission" date="2020-08" db="EMBL/GenBank/DDBJ databases">
        <title>Genomic Encyclopedia of Type Strains, Phase IV (KMG-IV): sequencing the most valuable type-strain genomes for metagenomic binning, comparative biology and taxonomic classification.</title>
        <authorList>
            <person name="Goeker M."/>
        </authorList>
    </citation>
    <scope>NUCLEOTIDE SEQUENCE [LARGE SCALE GENOMIC DNA]</scope>
    <source>
        <strain evidence="12 13">DSM 26723</strain>
    </source>
</reference>
<evidence type="ECO:0000256" key="9">
    <source>
        <dbReference type="ARBA" id="ARBA00031501"/>
    </source>
</evidence>
<keyword evidence="5 10" id="KW-0328">Glycosyltransferase</keyword>
<keyword evidence="7 10" id="KW-0119">Carbohydrate metabolism</keyword>
<accession>A0A841HLS1</accession>
<dbReference type="PANTHER" id="PTHR32438">
    <property type="entry name" value="4-ALPHA-GLUCANOTRANSFERASE DPE1, CHLOROPLASTIC/AMYLOPLASTIC"/>
    <property type="match status" value="1"/>
</dbReference>
<evidence type="ECO:0000313" key="13">
    <source>
        <dbReference type="Proteomes" id="UP000588068"/>
    </source>
</evidence>
<sequence length="733" mass="81959">MKKDPLDQLAKRYGIAASYYDFRGDPHDVSRETRIAILNGLGVDACDAVAVETAIHAADTSRWMKTLPPVVVASSGKAPAVPIAVAADLNAKQVQWTITLEDGQQREGKASLKDLRVDERGAVDGRKFVRYQLNLPDDLPLGYHRVAIAVDTGPSGDARLIIAPERCHEPHVIAEGKRVWGIAVQLYSLRSASNWGIGDFRDLRELISLSAPLGCSLIGLNPLHALMPADPTQISPYSPSSRQFLNVLYISVSDVPEYADCAPVRERVESAAFQRELAKLREPKNVDYPGVARLKFEVLRELYAHFRTVHLQAQTERANAFRSYIEARGEPLQLHAIYDALDAHFRLQGPQYWGWPSWSEEYRDPLSTAVNRFARECQEEVEYYLWLQWLAEEQLLGAQQLARASGMSIGLYGDVAVGANPGGSETWANRHLYLQTASVGAPPDALALKGQDWGIPPQNPVELRAQEYQPFIVMVRNNMRCVAALRFDHVMTLFRLWWVPRGMTSAEGTYVHYPLSDLISILALESARRHCAVIGEDLGTVPDEVRVAMEHYELNHYKVLLFETQADGSFKAPSQYVKSSLATVTTHDLPTLRGWWESEDIALRSSLNLYPSVAVRDSVQEARDRELPAMMSALVKEGLWHWQPSDGLPDYSPALARAIQAYLGLSQANFAMLQIEDLVGMTDPVNVPGTYNEHANWQRKVSLDTRSIFDRADVRDMLEAMNRARRGENPNAG</sequence>
<evidence type="ECO:0000256" key="7">
    <source>
        <dbReference type="ARBA" id="ARBA00023277"/>
    </source>
</evidence>
<dbReference type="EC" id="2.4.1.25" evidence="3 10"/>
<evidence type="ECO:0000256" key="4">
    <source>
        <dbReference type="ARBA" id="ARBA00020295"/>
    </source>
</evidence>
<dbReference type="GO" id="GO:0005975">
    <property type="term" value="P:carbohydrate metabolic process"/>
    <property type="evidence" value="ECO:0007669"/>
    <property type="project" value="InterPro"/>
</dbReference>
<dbReference type="SUPFAM" id="SSF51445">
    <property type="entry name" value="(Trans)glycosidases"/>
    <property type="match status" value="1"/>
</dbReference>
<comment type="similarity">
    <text evidence="2 10">Belongs to the disproportionating enzyme family.</text>
</comment>
<dbReference type="Pfam" id="PF21226">
    <property type="entry name" value="MalQ_N"/>
    <property type="match status" value="1"/>
</dbReference>
<dbReference type="Pfam" id="PF02446">
    <property type="entry name" value="Glyco_hydro_77"/>
    <property type="match status" value="1"/>
</dbReference>
<proteinExistence type="inferred from homology"/>
<protein>
    <recommendedName>
        <fullName evidence="4 10">4-alpha-glucanotransferase</fullName>
        <ecNumber evidence="3 10">2.4.1.25</ecNumber>
    </recommendedName>
    <alternativeName>
        <fullName evidence="8 10">Amylomaltase</fullName>
    </alternativeName>
    <alternativeName>
        <fullName evidence="9 10">Disproportionating enzyme</fullName>
    </alternativeName>
</protein>
<evidence type="ECO:0000256" key="5">
    <source>
        <dbReference type="ARBA" id="ARBA00022676"/>
    </source>
</evidence>
<dbReference type="EMBL" id="JACHHZ010000002">
    <property type="protein sequence ID" value="MBB6093309.1"/>
    <property type="molecule type" value="Genomic_DNA"/>
</dbReference>
<evidence type="ECO:0000256" key="2">
    <source>
        <dbReference type="ARBA" id="ARBA00005684"/>
    </source>
</evidence>
<gene>
    <name evidence="12" type="ORF">HNQ60_002187</name>
</gene>
<dbReference type="NCBIfam" id="TIGR00217">
    <property type="entry name" value="malQ"/>
    <property type="match status" value="1"/>
</dbReference>
<evidence type="ECO:0000256" key="1">
    <source>
        <dbReference type="ARBA" id="ARBA00000439"/>
    </source>
</evidence>
<evidence type="ECO:0000256" key="3">
    <source>
        <dbReference type="ARBA" id="ARBA00012560"/>
    </source>
</evidence>
<dbReference type="Proteomes" id="UP000588068">
    <property type="component" value="Unassembled WGS sequence"/>
</dbReference>
<comment type="catalytic activity">
    <reaction evidence="1 10">
        <text>Transfers a segment of a (1-&gt;4)-alpha-D-glucan to a new position in an acceptor, which may be glucose or a (1-&gt;4)-alpha-D-glucan.</text>
        <dbReference type="EC" id="2.4.1.25"/>
    </reaction>
</comment>
<keyword evidence="6 10" id="KW-0808">Transferase</keyword>
<dbReference type="Gene3D" id="3.20.20.80">
    <property type="entry name" value="Glycosidases"/>
    <property type="match status" value="1"/>
</dbReference>
<keyword evidence="13" id="KW-1185">Reference proteome</keyword>
<dbReference type="AlphaFoldDB" id="A0A841HLS1"/>